<dbReference type="STRING" id="59895.A0A124SAN2"/>
<proteinExistence type="predicted"/>
<dbReference type="EMBL" id="LEKV01005640">
    <property type="protein sequence ID" value="KVH88000.1"/>
    <property type="molecule type" value="Genomic_DNA"/>
</dbReference>
<evidence type="ECO:0000256" key="1">
    <source>
        <dbReference type="SAM" id="MobiDB-lite"/>
    </source>
</evidence>
<evidence type="ECO:0000313" key="2">
    <source>
        <dbReference type="EMBL" id="KVH88000.1"/>
    </source>
</evidence>
<dbReference type="Proteomes" id="UP000243975">
    <property type="component" value="Unassembled WGS sequence"/>
</dbReference>
<gene>
    <name evidence="2" type="ORF">Ccrd_024616</name>
</gene>
<feature type="region of interest" description="Disordered" evidence="1">
    <location>
        <begin position="288"/>
        <end position="310"/>
    </location>
</feature>
<evidence type="ECO:0000313" key="3">
    <source>
        <dbReference type="Proteomes" id="UP000243975"/>
    </source>
</evidence>
<reference evidence="2 3" key="1">
    <citation type="journal article" date="2016" name="Sci. Rep.">
        <title>The genome sequence of the outbreeding globe artichoke constructed de novo incorporating a phase-aware low-pass sequencing strategy of F1 progeny.</title>
        <authorList>
            <person name="Scaglione D."/>
            <person name="Reyes-Chin-Wo S."/>
            <person name="Acquadro A."/>
            <person name="Froenicke L."/>
            <person name="Portis E."/>
            <person name="Beitel C."/>
            <person name="Tirone M."/>
            <person name="Mauro R."/>
            <person name="Lo Monaco A."/>
            <person name="Mauromicale G."/>
            <person name="Faccioli P."/>
            <person name="Cattivelli L."/>
            <person name="Rieseberg L."/>
            <person name="Michelmore R."/>
            <person name="Lanteri S."/>
        </authorList>
    </citation>
    <scope>NUCLEOTIDE SEQUENCE [LARGE SCALE GENOMIC DNA]</scope>
    <source>
        <strain evidence="2">2C</strain>
    </source>
</reference>
<comment type="caution">
    <text evidence="2">The sequence shown here is derived from an EMBL/GenBank/DDBJ whole genome shotgun (WGS) entry which is preliminary data.</text>
</comment>
<accession>A0A124SAN2</accession>
<name>A0A124SAN2_CYNCS</name>
<protein>
    <submittedName>
        <fullName evidence="2">Uncharacterized protein</fullName>
    </submittedName>
</protein>
<keyword evidence="3" id="KW-1185">Reference proteome</keyword>
<sequence>MKLIYLSPQLPFPLDILYADPERKLLSHCMPLKLLGFHVSQAYDVLGLYYGIGRSFFNLASAKVLSRSRYEALQKAIKNYTIEVTPDDRGSILQQWYYKECAESRKVERYIWGLKPSIREFVIAMNPDTFSLAVNAAEVTERNKNRQGEEKIIEKRKWEGSSFSFRRPKFIKSDNRAPQSLLVGTCPRYQQERSSPISSQSLHPFFIKPDFVRERETITATVHPVCFISHPSPKQTSPFLLFPVLLQLSLSPSIASVFSLPIEVANSGSPPTPCIIFISAFGNQTSRAKNETLKSRAESKMEMEERDGDG</sequence>
<dbReference type="AlphaFoldDB" id="A0A124SAN2"/>
<organism evidence="2 3">
    <name type="scientific">Cynara cardunculus var. scolymus</name>
    <name type="common">Globe artichoke</name>
    <name type="synonym">Cynara scolymus</name>
    <dbReference type="NCBI Taxonomy" id="59895"/>
    <lineage>
        <taxon>Eukaryota</taxon>
        <taxon>Viridiplantae</taxon>
        <taxon>Streptophyta</taxon>
        <taxon>Embryophyta</taxon>
        <taxon>Tracheophyta</taxon>
        <taxon>Spermatophyta</taxon>
        <taxon>Magnoliopsida</taxon>
        <taxon>eudicotyledons</taxon>
        <taxon>Gunneridae</taxon>
        <taxon>Pentapetalae</taxon>
        <taxon>asterids</taxon>
        <taxon>campanulids</taxon>
        <taxon>Asterales</taxon>
        <taxon>Asteraceae</taxon>
        <taxon>Carduoideae</taxon>
        <taxon>Cardueae</taxon>
        <taxon>Carduinae</taxon>
        <taxon>Cynara</taxon>
    </lineage>
</organism>
<dbReference type="Gramene" id="KVH88000">
    <property type="protein sequence ID" value="KVH88000"/>
    <property type="gene ID" value="Ccrd_024616"/>
</dbReference>